<dbReference type="HOGENOM" id="CLU_496177_0_0_1"/>
<dbReference type="AlphaFoldDB" id="A0A061H7G4"/>
<dbReference type="Proteomes" id="UP000053664">
    <property type="component" value="Unassembled WGS sequence"/>
</dbReference>
<organism evidence="3 4">
    <name type="scientific">Pseudozyma flocculosa PF-1</name>
    <dbReference type="NCBI Taxonomy" id="1277687"/>
    <lineage>
        <taxon>Eukaryota</taxon>
        <taxon>Fungi</taxon>
        <taxon>Dikarya</taxon>
        <taxon>Basidiomycota</taxon>
        <taxon>Ustilaginomycotina</taxon>
        <taxon>Ustilaginomycetes</taxon>
        <taxon>Ustilaginales</taxon>
        <taxon>Ustilaginaceae</taxon>
        <taxon>Pseudozyma</taxon>
    </lineage>
</organism>
<feature type="region of interest" description="Disordered" evidence="2">
    <location>
        <begin position="295"/>
        <end position="315"/>
    </location>
</feature>
<protein>
    <submittedName>
        <fullName evidence="3">Uncharacterized protein</fullName>
    </submittedName>
</protein>
<dbReference type="GeneID" id="19317959"/>
<gene>
    <name evidence="3" type="ORF">PFL1_03852</name>
</gene>
<feature type="coiled-coil region" evidence="1">
    <location>
        <begin position="150"/>
        <end position="192"/>
    </location>
</feature>
<feature type="compositionally biased region" description="Basic and acidic residues" evidence="2">
    <location>
        <begin position="402"/>
        <end position="413"/>
    </location>
</feature>
<feature type="compositionally biased region" description="Low complexity" evidence="2">
    <location>
        <begin position="483"/>
        <end position="498"/>
    </location>
</feature>
<feature type="compositionally biased region" description="Polar residues" evidence="2">
    <location>
        <begin position="461"/>
        <end position="481"/>
    </location>
</feature>
<feature type="compositionally biased region" description="Low complexity" evidence="2">
    <location>
        <begin position="624"/>
        <end position="637"/>
    </location>
</feature>
<name>A0A061H7G4_9BASI</name>
<dbReference type="OrthoDB" id="2409325at2759"/>
<dbReference type="RefSeq" id="XP_007879566.1">
    <property type="nucleotide sequence ID" value="XM_007881375.1"/>
</dbReference>
<feature type="compositionally biased region" description="Low complexity" evidence="2">
    <location>
        <begin position="422"/>
        <end position="435"/>
    </location>
</feature>
<feature type="compositionally biased region" description="Low complexity" evidence="2">
    <location>
        <begin position="26"/>
        <end position="47"/>
    </location>
</feature>
<dbReference type="KEGG" id="pfp:PFL1_03852"/>
<feature type="compositionally biased region" description="Gly residues" evidence="2">
    <location>
        <begin position="582"/>
        <end position="604"/>
    </location>
</feature>
<feature type="compositionally biased region" description="Basic and acidic residues" evidence="2">
    <location>
        <begin position="501"/>
        <end position="510"/>
    </location>
</feature>
<dbReference type="EMBL" id="KE361634">
    <property type="protein sequence ID" value="EPQ28548.1"/>
    <property type="molecule type" value="Genomic_DNA"/>
</dbReference>
<accession>A0A061H7G4</accession>
<proteinExistence type="predicted"/>
<sequence>MAPKVIPGAPPPLATKSKKKAKKPSSEAAPAAPNTAAPVANAASAALIEQSPAGPTEVAPQLKVSSNDLADEAEKHTAIAAVDALESSSTAQQPATPPPGKPERSAIQTLITKRSTAVRKKLQRVQAYQHLDKSQLNPDQVRNLTAKPTYEALHSELQELGRGIDAIEREEKEAADARVADAKIRAEQAAKDRILLLLQFLHLFNLYFPNQARDPTFAPTQQLPAALQNATGQQVAALGKLFDQLANGPLQGGHGDALEILASIEAGSQEEVLPDVSYATVRSMILKLTAPPAEAEEAADVEQPAPLADAGETAAATSPVAKMNFMQADEVGEDAVVNDTVPSEANLDQGPEPEGGAPEPVPAAEAATAAGEEAGQGIVMGSEEATDATADGTAAAAVEEPINQREVEPRSETEEPNGETSAAATATPGKAAVGASTAESGFNWADDADDGDLPEAPVFPSLSSASATQSNTPAESSTPALDSSATTAANSTSTPAAARPSNDRERKPRDGQAGGRGGGGGARAGQRNGRGGGGQGHGARAPAPKPQPVVDEDGFTLQESKRSRMLAQQQQRRQDSSRGRGGRGGSGSGARMGRGGASAGGAGGSPRQSNGEGVRGKAPRRGRAAAPEGANASAKPA</sequence>
<feature type="region of interest" description="Disordered" evidence="2">
    <location>
        <begin position="342"/>
        <end position="371"/>
    </location>
</feature>
<dbReference type="eggNOG" id="ENOG502S3KQ">
    <property type="taxonomic scope" value="Eukaryota"/>
</dbReference>
<feature type="compositionally biased region" description="Low complexity" evidence="2">
    <location>
        <begin position="350"/>
        <end position="371"/>
    </location>
</feature>
<keyword evidence="1" id="KW-0175">Coiled coil</keyword>
<evidence type="ECO:0000313" key="3">
    <source>
        <dbReference type="EMBL" id="EPQ28548.1"/>
    </source>
</evidence>
<feature type="compositionally biased region" description="Low complexity" evidence="2">
    <location>
        <begin position="387"/>
        <end position="397"/>
    </location>
</feature>
<feature type="compositionally biased region" description="Gly residues" evidence="2">
    <location>
        <begin position="512"/>
        <end position="537"/>
    </location>
</feature>
<evidence type="ECO:0000313" key="4">
    <source>
        <dbReference type="Proteomes" id="UP000053664"/>
    </source>
</evidence>
<evidence type="ECO:0000256" key="1">
    <source>
        <dbReference type="SAM" id="Coils"/>
    </source>
</evidence>
<feature type="region of interest" description="Disordered" evidence="2">
    <location>
        <begin position="385"/>
        <end position="637"/>
    </location>
</feature>
<reference evidence="3 4" key="1">
    <citation type="journal article" date="2013" name="Plant Cell">
        <title>The transition from a phytopathogenic smut ancestor to an anamorphic biocontrol agent deciphered by comparative whole-genome analysis.</title>
        <authorList>
            <person name="Lefebvre F."/>
            <person name="Joly D.L."/>
            <person name="Labbe C."/>
            <person name="Teichmann B."/>
            <person name="Linning R."/>
            <person name="Belzile F."/>
            <person name="Bakkeren G."/>
            <person name="Belanger R.R."/>
        </authorList>
    </citation>
    <scope>NUCLEOTIDE SEQUENCE [LARGE SCALE GENOMIC DNA]</scope>
    <source>
        <strain evidence="3 4">PF-1</strain>
    </source>
</reference>
<evidence type="ECO:0000256" key="2">
    <source>
        <dbReference type="SAM" id="MobiDB-lite"/>
    </source>
</evidence>
<feature type="region of interest" description="Disordered" evidence="2">
    <location>
        <begin position="1"/>
        <end position="105"/>
    </location>
</feature>